<evidence type="ECO:0000313" key="3">
    <source>
        <dbReference type="EMBL" id="KAF9534068.1"/>
    </source>
</evidence>
<dbReference type="EMBL" id="MU157827">
    <property type="protein sequence ID" value="KAF9534068.1"/>
    <property type="molecule type" value="Genomic_DNA"/>
</dbReference>
<comment type="caution">
    <text evidence="3">The sequence shown here is derived from an EMBL/GenBank/DDBJ whole genome shotgun (WGS) entry which is preliminary data.</text>
</comment>
<dbReference type="Proteomes" id="UP000807306">
    <property type="component" value="Unassembled WGS sequence"/>
</dbReference>
<proteinExistence type="predicted"/>
<evidence type="ECO:0000256" key="1">
    <source>
        <dbReference type="SAM" id="MobiDB-lite"/>
    </source>
</evidence>
<dbReference type="OrthoDB" id="2564904at2759"/>
<feature type="compositionally biased region" description="Low complexity" evidence="1">
    <location>
        <begin position="285"/>
        <end position="314"/>
    </location>
</feature>
<feature type="region of interest" description="Disordered" evidence="1">
    <location>
        <begin position="274"/>
        <end position="314"/>
    </location>
</feature>
<feature type="chain" id="PRO_5040278946" evidence="2">
    <location>
        <begin position="18"/>
        <end position="337"/>
    </location>
</feature>
<dbReference type="AlphaFoldDB" id="A0A9P6EQA6"/>
<keyword evidence="4" id="KW-1185">Reference proteome</keyword>
<reference evidence="3" key="1">
    <citation type="submission" date="2020-11" db="EMBL/GenBank/DDBJ databases">
        <authorList>
            <consortium name="DOE Joint Genome Institute"/>
            <person name="Ahrendt S."/>
            <person name="Riley R."/>
            <person name="Andreopoulos W."/>
            <person name="Labutti K."/>
            <person name="Pangilinan J."/>
            <person name="Ruiz-Duenas F.J."/>
            <person name="Barrasa J.M."/>
            <person name="Sanchez-Garcia M."/>
            <person name="Camarero S."/>
            <person name="Miyauchi S."/>
            <person name="Serrano A."/>
            <person name="Linde D."/>
            <person name="Babiker R."/>
            <person name="Drula E."/>
            <person name="Ayuso-Fernandez I."/>
            <person name="Pacheco R."/>
            <person name="Padilla G."/>
            <person name="Ferreira P."/>
            <person name="Barriuso J."/>
            <person name="Kellner H."/>
            <person name="Castanera R."/>
            <person name="Alfaro M."/>
            <person name="Ramirez L."/>
            <person name="Pisabarro A.G."/>
            <person name="Kuo A."/>
            <person name="Tritt A."/>
            <person name="Lipzen A."/>
            <person name="He G."/>
            <person name="Yan M."/>
            <person name="Ng V."/>
            <person name="Cullen D."/>
            <person name="Martin F."/>
            <person name="Rosso M.-N."/>
            <person name="Henrissat B."/>
            <person name="Hibbett D."/>
            <person name="Martinez A.T."/>
            <person name="Grigoriev I.V."/>
        </authorList>
    </citation>
    <scope>NUCLEOTIDE SEQUENCE</scope>
    <source>
        <strain evidence="3">CBS 506.95</strain>
    </source>
</reference>
<evidence type="ECO:0000256" key="2">
    <source>
        <dbReference type="SAM" id="SignalP"/>
    </source>
</evidence>
<gene>
    <name evidence="3" type="ORF">CPB83DRAFT_845045</name>
</gene>
<sequence length="337" mass="34851">MTKSLVSLFAAIALVNAQGGFVPLIDKKFTWDNIPYKVDTDVGLVRGDQVGYNRCNSSTEGPTSLCQTAIINSLDDFCLWAPPEAGKTVGEIEGEMIAWCSQPGHGTRIFPDGAITGVQFTKTPDYVQVVGFMNQTKINMVAGDPGGEMDPHGADQRGNPIGGILFTNAWTGTYVQANEYHNFMGSNQFCLKACDPTKGHAADYCQHIYDTQGCGFNAPSNAKDGVFESCAGDSQAFPGAGVAVPASSQCSTFASTAIYGAGATTTAAIPGASTISFSTTPRPKPTASSSAQSSGSASGSKSSTAPSASSTSGAMLSKGSVTIAAFLISVFAMFTLL</sequence>
<keyword evidence="2" id="KW-0732">Signal</keyword>
<feature type="signal peptide" evidence="2">
    <location>
        <begin position="1"/>
        <end position="17"/>
    </location>
</feature>
<evidence type="ECO:0000313" key="4">
    <source>
        <dbReference type="Proteomes" id="UP000807306"/>
    </source>
</evidence>
<organism evidence="3 4">
    <name type="scientific">Crepidotus variabilis</name>
    <dbReference type="NCBI Taxonomy" id="179855"/>
    <lineage>
        <taxon>Eukaryota</taxon>
        <taxon>Fungi</taxon>
        <taxon>Dikarya</taxon>
        <taxon>Basidiomycota</taxon>
        <taxon>Agaricomycotina</taxon>
        <taxon>Agaricomycetes</taxon>
        <taxon>Agaricomycetidae</taxon>
        <taxon>Agaricales</taxon>
        <taxon>Agaricineae</taxon>
        <taxon>Crepidotaceae</taxon>
        <taxon>Crepidotus</taxon>
    </lineage>
</organism>
<name>A0A9P6EQA6_9AGAR</name>
<protein>
    <submittedName>
        <fullName evidence="3">Uncharacterized protein</fullName>
    </submittedName>
</protein>
<accession>A0A9P6EQA6</accession>